<protein>
    <submittedName>
        <fullName evidence="1">Uncharacterized protein</fullName>
    </submittedName>
</protein>
<proteinExistence type="predicted"/>
<dbReference type="AlphaFoldDB" id="A0A5M3MPZ6"/>
<sequence>FWYARVLGVYHAKVFCGTSVGQKPERFEFLHVRWFGCDPEWTGGPESLQLDRIGYVPFDGHNKQASPAFGFVDPGDVLRACHLIPAFAVGKTLDLLPPSSARDSREGDWINYYVMRFVDRDMMMRYLGIGIGHSNPSGFPNE</sequence>
<reference evidence="2" key="1">
    <citation type="journal article" date="2012" name="Science">
        <title>The Paleozoic origin of enzymatic lignin decomposition reconstructed from 31 fungal genomes.</title>
        <authorList>
            <person name="Floudas D."/>
            <person name="Binder M."/>
            <person name="Riley R."/>
            <person name="Barry K."/>
            <person name="Blanchette R.A."/>
            <person name="Henrissat B."/>
            <person name="Martinez A.T."/>
            <person name="Otillar R."/>
            <person name="Spatafora J.W."/>
            <person name="Yadav J.S."/>
            <person name="Aerts A."/>
            <person name="Benoit I."/>
            <person name="Boyd A."/>
            <person name="Carlson A."/>
            <person name="Copeland A."/>
            <person name="Coutinho P.M."/>
            <person name="de Vries R.P."/>
            <person name="Ferreira P."/>
            <person name="Findley K."/>
            <person name="Foster B."/>
            <person name="Gaskell J."/>
            <person name="Glotzer D."/>
            <person name="Gorecki P."/>
            <person name="Heitman J."/>
            <person name="Hesse C."/>
            <person name="Hori C."/>
            <person name="Igarashi K."/>
            <person name="Jurgens J.A."/>
            <person name="Kallen N."/>
            <person name="Kersten P."/>
            <person name="Kohler A."/>
            <person name="Kuees U."/>
            <person name="Kumar T.K.A."/>
            <person name="Kuo A."/>
            <person name="LaButti K."/>
            <person name="Larrondo L.F."/>
            <person name="Lindquist E."/>
            <person name="Ling A."/>
            <person name="Lombard V."/>
            <person name="Lucas S."/>
            <person name="Lundell T."/>
            <person name="Martin R."/>
            <person name="McLaughlin D.J."/>
            <person name="Morgenstern I."/>
            <person name="Morin E."/>
            <person name="Murat C."/>
            <person name="Nagy L.G."/>
            <person name="Nolan M."/>
            <person name="Ohm R.A."/>
            <person name="Patyshakuliyeva A."/>
            <person name="Rokas A."/>
            <person name="Ruiz-Duenas F.J."/>
            <person name="Sabat G."/>
            <person name="Salamov A."/>
            <person name="Samejima M."/>
            <person name="Schmutz J."/>
            <person name="Slot J.C."/>
            <person name="St John F."/>
            <person name="Stenlid J."/>
            <person name="Sun H."/>
            <person name="Sun S."/>
            <person name="Syed K."/>
            <person name="Tsang A."/>
            <person name="Wiebenga A."/>
            <person name="Young D."/>
            <person name="Pisabarro A."/>
            <person name="Eastwood D.C."/>
            <person name="Martin F."/>
            <person name="Cullen D."/>
            <person name="Grigoriev I.V."/>
            <person name="Hibbett D.S."/>
        </authorList>
    </citation>
    <scope>NUCLEOTIDE SEQUENCE [LARGE SCALE GENOMIC DNA]</scope>
    <source>
        <strain evidence="2">RWD-64-598 SS2</strain>
    </source>
</reference>
<comment type="caution">
    <text evidence="1">The sequence shown here is derived from an EMBL/GenBank/DDBJ whole genome shotgun (WGS) entry which is preliminary data.</text>
</comment>
<dbReference type="GeneID" id="19206749"/>
<dbReference type="OrthoDB" id="3267098at2759"/>
<keyword evidence="2" id="KW-1185">Reference proteome</keyword>
<evidence type="ECO:0000313" key="2">
    <source>
        <dbReference type="Proteomes" id="UP000053558"/>
    </source>
</evidence>
<name>A0A5M3MPZ6_CONPW</name>
<dbReference type="KEGG" id="cput:CONPUDRAFT_33177"/>
<feature type="non-terminal residue" evidence="1">
    <location>
        <position position="1"/>
    </location>
</feature>
<gene>
    <name evidence="1" type="ORF">CONPUDRAFT_33177</name>
</gene>
<accession>A0A5M3MPZ6</accession>
<dbReference type="EMBL" id="JH711579">
    <property type="protein sequence ID" value="EIW80784.1"/>
    <property type="molecule type" value="Genomic_DNA"/>
</dbReference>
<evidence type="ECO:0000313" key="1">
    <source>
        <dbReference type="EMBL" id="EIW80784.1"/>
    </source>
</evidence>
<organism evidence="1 2">
    <name type="scientific">Coniophora puteana (strain RWD-64-598)</name>
    <name type="common">Brown rot fungus</name>
    <dbReference type="NCBI Taxonomy" id="741705"/>
    <lineage>
        <taxon>Eukaryota</taxon>
        <taxon>Fungi</taxon>
        <taxon>Dikarya</taxon>
        <taxon>Basidiomycota</taxon>
        <taxon>Agaricomycotina</taxon>
        <taxon>Agaricomycetes</taxon>
        <taxon>Agaricomycetidae</taxon>
        <taxon>Boletales</taxon>
        <taxon>Coniophorineae</taxon>
        <taxon>Coniophoraceae</taxon>
        <taxon>Coniophora</taxon>
    </lineage>
</organism>
<feature type="non-terminal residue" evidence="1">
    <location>
        <position position="142"/>
    </location>
</feature>
<dbReference type="RefSeq" id="XP_007768972.1">
    <property type="nucleotide sequence ID" value="XM_007770782.1"/>
</dbReference>
<dbReference type="Proteomes" id="UP000053558">
    <property type="component" value="Unassembled WGS sequence"/>
</dbReference>
<dbReference type="OMA" id="REGDWIN"/>